<organism evidence="3 4">
    <name type="scientific">Rugamonas rubra</name>
    <dbReference type="NCBI Taxonomy" id="758825"/>
    <lineage>
        <taxon>Bacteria</taxon>
        <taxon>Pseudomonadati</taxon>
        <taxon>Pseudomonadota</taxon>
        <taxon>Betaproteobacteria</taxon>
        <taxon>Burkholderiales</taxon>
        <taxon>Oxalobacteraceae</taxon>
        <taxon>Telluria group</taxon>
        <taxon>Rugamonas</taxon>
    </lineage>
</organism>
<dbReference type="Proteomes" id="UP000199470">
    <property type="component" value="Unassembled WGS sequence"/>
</dbReference>
<proteinExistence type="predicted"/>
<dbReference type="RefSeq" id="WP_093390491.1">
    <property type="nucleotide sequence ID" value="NZ_FOTW01000029.1"/>
</dbReference>
<feature type="compositionally biased region" description="Basic and acidic residues" evidence="1">
    <location>
        <begin position="534"/>
        <end position="578"/>
    </location>
</feature>
<accession>A0A1I4T633</accession>
<reference evidence="3 4" key="1">
    <citation type="submission" date="2016-10" db="EMBL/GenBank/DDBJ databases">
        <authorList>
            <person name="de Groot N.N."/>
        </authorList>
    </citation>
    <scope>NUCLEOTIDE SEQUENCE [LARGE SCALE GENOMIC DNA]</scope>
    <source>
        <strain evidence="3 4">ATCC 43154</strain>
    </source>
</reference>
<name>A0A1I4T633_9BURK</name>
<keyword evidence="4" id="KW-1185">Reference proteome</keyword>
<evidence type="ECO:0000256" key="1">
    <source>
        <dbReference type="SAM" id="MobiDB-lite"/>
    </source>
</evidence>
<dbReference type="AlphaFoldDB" id="A0A1I4T633"/>
<dbReference type="InterPro" id="IPR029058">
    <property type="entry name" value="AB_hydrolase_fold"/>
</dbReference>
<feature type="region of interest" description="Disordered" evidence="1">
    <location>
        <begin position="592"/>
        <end position="612"/>
    </location>
</feature>
<dbReference type="SUPFAM" id="SSF53474">
    <property type="entry name" value="alpha/beta-Hydrolases"/>
    <property type="match status" value="1"/>
</dbReference>
<feature type="region of interest" description="Disordered" evidence="1">
    <location>
        <begin position="525"/>
        <end position="578"/>
    </location>
</feature>
<evidence type="ECO:0000313" key="4">
    <source>
        <dbReference type="Proteomes" id="UP000199470"/>
    </source>
</evidence>
<dbReference type="InterPro" id="IPR056221">
    <property type="entry name" value="Tle3_ab_dom"/>
</dbReference>
<dbReference type="Pfam" id="PF24322">
    <property type="entry name" value="Tle3"/>
    <property type="match status" value="1"/>
</dbReference>
<evidence type="ECO:0000259" key="2">
    <source>
        <dbReference type="Pfam" id="PF24322"/>
    </source>
</evidence>
<dbReference type="OrthoDB" id="8829067at2"/>
<feature type="region of interest" description="Disordered" evidence="1">
    <location>
        <begin position="711"/>
        <end position="741"/>
    </location>
</feature>
<sequence>MKRSTPSKAATAANAAPNPLDDPRNILVGWKTGITLLNHDYLTVLMRAPLPGIVIFVHGVNSDGEWYTQTEKGLCAGLNQRLKRCDEHMVHPTAEGGQLTPATYMPELTADGYISPYMKSKTFMQDDDHFTPVIHFRWGYKANPQELQTYGDSIYLNEEDYWGGGPFANGCTALPDLWGEGLSDNLFLWMHVQHLNPTNNRQVYSCPPRPYYVLAALRLAKLVESIRRKHADVPITIVCHSQGNMIGMAAAFLGDRLAPVADVWGVEGRCVADNYVLCNSPYSLVNSNFTEDWTEGHMKDKQGGTGRQTEAARVATLRAFFDIIRQPASRQQKAEDINKFVENVNHPFNVADDRKQYGYGIEPSTCQRVTLYCNPHDEVISSMTVQGIGWRGLSEVEIDATKGRAFFCQRVFAQGHKVGVKGEYHYWNHHYRKPEPGGNGYWCPKSPVAEYSLSKGLEANRGKFWGSVLSIASAPFLIVATKLVQTRINALPDKKWAIKVDAPELPDPFMPQALRFGVVDEKFDQSYDAPGQSRDAKRARGADDPYADDRPIKQREGEDAREASDAAKGDEASEATMHYEDHARLRMQARREGWAKNDQQVAGEEQDGNASAEYKAWREKKIQTYLAENIDTHATDHSTIVTNGMHAEKALAYDVAVGLCHIRDEALHTLRIAADWRFLDGLADDDPNQSFLEYFKYGYFNRVTTYDWTRQRNSQGSMPSKIVDQREHPAPTAPPHRGGHP</sequence>
<gene>
    <name evidence="3" type="ORF">SAMN02982985_05087</name>
</gene>
<evidence type="ECO:0000313" key="3">
    <source>
        <dbReference type="EMBL" id="SFM72081.1"/>
    </source>
</evidence>
<protein>
    <recommendedName>
        <fullName evidence="2">T6SS Tle3 phospholipase effector alpha/beta domain-containing protein</fullName>
    </recommendedName>
</protein>
<feature type="domain" description="T6SS Tle3 phospholipase effector alpha/beta" evidence="2">
    <location>
        <begin position="50"/>
        <end position="393"/>
    </location>
</feature>
<dbReference type="EMBL" id="FOTW01000029">
    <property type="protein sequence ID" value="SFM72081.1"/>
    <property type="molecule type" value="Genomic_DNA"/>
</dbReference>
<dbReference type="ESTHER" id="9burk-a0a1i4t633">
    <property type="family name" value="T6SS-TLE3"/>
</dbReference>